<evidence type="ECO:0000313" key="11">
    <source>
        <dbReference type="Proteomes" id="UP000198967"/>
    </source>
</evidence>
<evidence type="ECO:0000256" key="7">
    <source>
        <dbReference type="SAM" id="Phobius"/>
    </source>
</evidence>
<dbReference type="RefSeq" id="WP_093088992.1">
    <property type="nucleotide sequence ID" value="NZ_FNBE01000018.1"/>
</dbReference>
<feature type="transmembrane region" description="Helical" evidence="7">
    <location>
        <begin position="122"/>
        <end position="143"/>
    </location>
</feature>
<feature type="transmembrane region" description="Helical" evidence="7">
    <location>
        <begin position="261"/>
        <end position="280"/>
    </location>
</feature>
<feature type="transmembrane region" description="Helical" evidence="7">
    <location>
        <begin position="644"/>
        <end position="665"/>
    </location>
</feature>
<dbReference type="Pfam" id="PF04932">
    <property type="entry name" value="Wzy_C"/>
    <property type="match status" value="1"/>
</dbReference>
<dbReference type="OrthoDB" id="9771846at2"/>
<dbReference type="CDD" id="cd03801">
    <property type="entry name" value="GT4_PimA-like"/>
    <property type="match status" value="1"/>
</dbReference>
<feature type="domain" description="O-antigen ligase-related" evidence="8">
    <location>
        <begin position="270"/>
        <end position="417"/>
    </location>
</feature>
<dbReference type="InterPro" id="IPR051533">
    <property type="entry name" value="WaaL-like"/>
</dbReference>
<keyword evidence="6 7" id="KW-0472">Membrane</keyword>
<dbReference type="STRING" id="366584.SAMN05216377_11895"/>
<dbReference type="Pfam" id="PF13579">
    <property type="entry name" value="Glyco_trans_4_4"/>
    <property type="match status" value="1"/>
</dbReference>
<keyword evidence="2" id="KW-0328">Glycosyltransferase</keyword>
<evidence type="ECO:0000256" key="5">
    <source>
        <dbReference type="ARBA" id="ARBA00022989"/>
    </source>
</evidence>
<sequence length="1079" mass="113608">MTTTAPGRPTSPFDLPALRRRLPAWAGPAALIALGVVVVVGAVGGAGAVVPLVAAPVAVSAAVVAVRRPTAAMVLMTVAEMANVSGAIALPVSAFQLTLLIGLLSIANALRRPENRARLARPALVIALLFAAYIGTQLLTSIGSQIPAASSEADTRMVIDCLFAVVVAVLAVLSRRPWTLAAAIVLPFAVLCVLAVVNQVVFAGTATFHGFATVTAASGEGVTTLRQSGPLNDSNFWGRHLVVALPMAAALLVRSRRARDARWSAVWIASLVCLLAGIYLTQSRGTFISAIVAIGVWVLLSGRRARLRAAAALPLAVPLVFLPGIGDRIVDLVADVQGGDAAYGADPSVLGRRAAQEIAWAIFRDRPLLGTGPGTYPYLVDSYAGKVGTAVLAPTNAPHNLYAELASDGGIVALIGWALFLGGVLVLCAAAVRRIARSTPLGAAAPDERYLAAAALAGLLAWSFASVFLHLSYLRAFGVFVALALCVAFTVPSNLPVRRPSPEPVVFVTALVALVVGGAAGAAVYSQQVQTTTIASQVITLLPGGPMTPYYNYTLDVRSRTPVLPTYGGMIGAGGDESVWTVSDPVRGVITVYAAEGDEPRARAVLSGALNAAGGTLRELTADRAYVIRPVGDAQIQVRRDVSIGGYALSGLALLAGCLLAWLALGPVRRKHGAGGTRVDDRIVLVEFSPSGGLFQFALQLGEALAAEGHRVELVTGPDPERGSRHPGLVVSPVLPTWHPAETGGLWGPLRKLRRLQRAAQLVAAWVVLADRLRRNPPRAVVWSHWRFTFEPMFVHVIARMLGGRSLLGIVAHEPLPRSDAKDTATPKDGKLLERAFRRAWQDMDVAFVLGEHTRAIVQEHWAPRCEVVVIPHGDEALLRGEAPVQAVARTGPEVLFFGTWSRYKGIDVLLEAFALVRADVPTARLVLAGGVGADVDLDQLLERAREIGGVDARPGYVDIADVPDLVGSSRFVVVPYVRASQSGVAHLAFTFGRPVVASAVGDIPAAVHHEVNGLLVPPSDAVALAAAMRRLLVDEELAARWGAAGRRAVEAEWQVAATRMVRALDAAEETALREDVHR</sequence>
<comment type="subcellular location">
    <subcellularLocation>
        <location evidence="1">Membrane</location>
        <topology evidence="1">Multi-pass membrane protein</topology>
    </subcellularLocation>
</comment>
<organism evidence="10 11">
    <name type="scientific">Pseudonocardia oroxyli</name>
    <dbReference type="NCBI Taxonomy" id="366584"/>
    <lineage>
        <taxon>Bacteria</taxon>
        <taxon>Bacillati</taxon>
        <taxon>Actinomycetota</taxon>
        <taxon>Actinomycetes</taxon>
        <taxon>Pseudonocardiales</taxon>
        <taxon>Pseudonocardiaceae</taxon>
        <taxon>Pseudonocardia</taxon>
    </lineage>
</organism>
<dbReference type="GO" id="GO:0016020">
    <property type="term" value="C:membrane"/>
    <property type="evidence" value="ECO:0007669"/>
    <property type="project" value="UniProtKB-SubCell"/>
</dbReference>
<keyword evidence="11" id="KW-1185">Reference proteome</keyword>
<proteinExistence type="predicted"/>
<evidence type="ECO:0000313" key="10">
    <source>
        <dbReference type="EMBL" id="SDH06298.1"/>
    </source>
</evidence>
<reference evidence="10 11" key="1">
    <citation type="submission" date="2016-10" db="EMBL/GenBank/DDBJ databases">
        <authorList>
            <person name="de Groot N.N."/>
        </authorList>
    </citation>
    <scope>NUCLEOTIDE SEQUENCE [LARGE SCALE GENOMIC DNA]</scope>
    <source>
        <strain evidence="10 11">CGMCC 4.3143</strain>
    </source>
</reference>
<accession>A0A1G7ZC75</accession>
<feature type="transmembrane region" description="Helical" evidence="7">
    <location>
        <begin position="477"/>
        <end position="497"/>
    </location>
</feature>
<dbReference type="Pfam" id="PF13692">
    <property type="entry name" value="Glyco_trans_1_4"/>
    <property type="match status" value="1"/>
</dbReference>
<feature type="transmembrane region" description="Helical" evidence="7">
    <location>
        <begin position="180"/>
        <end position="202"/>
    </location>
</feature>
<evidence type="ECO:0000256" key="4">
    <source>
        <dbReference type="ARBA" id="ARBA00022692"/>
    </source>
</evidence>
<feature type="transmembrane region" description="Helical" evidence="7">
    <location>
        <begin position="286"/>
        <end position="302"/>
    </location>
</feature>
<evidence type="ECO:0000256" key="6">
    <source>
        <dbReference type="ARBA" id="ARBA00023136"/>
    </source>
</evidence>
<evidence type="ECO:0000259" key="8">
    <source>
        <dbReference type="Pfam" id="PF04932"/>
    </source>
</evidence>
<dbReference type="InterPro" id="IPR028098">
    <property type="entry name" value="Glyco_trans_4-like_N"/>
</dbReference>
<keyword evidence="3 10" id="KW-0808">Transferase</keyword>
<dbReference type="Gene3D" id="3.40.50.2000">
    <property type="entry name" value="Glycogen Phosphorylase B"/>
    <property type="match status" value="2"/>
</dbReference>
<evidence type="ECO:0000256" key="3">
    <source>
        <dbReference type="ARBA" id="ARBA00022679"/>
    </source>
</evidence>
<feature type="transmembrane region" description="Helical" evidence="7">
    <location>
        <begin position="155"/>
        <end position="173"/>
    </location>
</feature>
<feature type="transmembrane region" description="Helical" evidence="7">
    <location>
        <begin position="22"/>
        <end position="41"/>
    </location>
</feature>
<feature type="transmembrane region" description="Helical" evidence="7">
    <location>
        <begin position="411"/>
        <end position="430"/>
    </location>
</feature>
<dbReference type="AlphaFoldDB" id="A0A1G7ZC75"/>
<feature type="domain" description="Glycosyltransferase subfamily 4-like N-terminal" evidence="9">
    <location>
        <begin position="692"/>
        <end position="874"/>
    </location>
</feature>
<evidence type="ECO:0000259" key="9">
    <source>
        <dbReference type="Pfam" id="PF13579"/>
    </source>
</evidence>
<gene>
    <name evidence="10" type="ORF">SAMN05216377_11895</name>
</gene>
<dbReference type="SUPFAM" id="SSF53756">
    <property type="entry name" value="UDP-Glycosyltransferase/glycogen phosphorylase"/>
    <property type="match status" value="1"/>
</dbReference>
<protein>
    <submittedName>
        <fullName evidence="10">Glycosyltransferase involved in cell wall bisynthesis</fullName>
    </submittedName>
</protein>
<keyword evidence="5 7" id="KW-1133">Transmembrane helix</keyword>
<name>A0A1G7ZC75_PSEOR</name>
<dbReference type="Proteomes" id="UP000198967">
    <property type="component" value="Unassembled WGS sequence"/>
</dbReference>
<dbReference type="EMBL" id="FNBE01000018">
    <property type="protein sequence ID" value="SDH06298.1"/>
    <property type="molecule type" value="Genomic_DNA"/>
</dbReference>
<dbReference type="PANTHER" id="PTHR37422:SF13">
    <property type="entry name" value="LIPOPOLYSACCHARIDE BIOSYNTHESIS PROTEIN PA4999-RELATED"/>
    <property type="match status" value="1"/>
</dbReference>
<evidence type="ECO:0000256" key="2">
    <source>
        <dbReference type="ARBA" id="ARBA00022676"/>
    </source>
</evidence>
<dbReference type="PANTHER" id="PTHR37422">
    <property type="entry name" value="TEICHURONIC ACID BIOSYNTHESIS PROTEIN TUAE"/>
    <property type="match status" value="1"/>
</dbReference>
<feature type="transmembrane region" description="Helical" evidence="7">
    <location>
        <begin position="450"/>
        <end position="471"/>
    </location>
</feature>
<feature type="transmembrane region" description="Helical" evidence="7">
    <location>
        <begin position="236"/>
        <end position="254"/>
    </location>
</feature>
<evidence type="ECO:0000256" key="1">
    <source>
        <dbReference type="ARBA" id="ARBA00004141"/>
    </source>
</evidence>
<dbReference type="InterPro" id="IPR007016">
    <property type="entry name" value="O-antigen_ligase-rel_domated"/>
</dbReference>
<feature type="transmembrane region" description="Helical" evidence="7">
    <location>
        <begin position="86"/>
        <end position="110"/>
    </location>
</feature>
<dbReference type="GO" id="GO:0016757">
    <property type="term" value="F:glycosyltransferase activity"/>
    <property type="evidence" value="ECO:0007669"/>
    <property type="project" value="UniProtKB-KW"/>
</dbReference>
<keyword evidence="4 7" id="KW-0812">Transmembrane</keyword>
<feature type="transmembrane region" description="Helical" evidence="7">
    <location>
        <begin position="504"/>
        <end position="525"/>
    </location>
</feature>